<reference evidence="3" key="3">
    <citation type="submission" date="2010-09" db="EMBL/GenBank/DDBJ databases">
        <title>Annotation of Gaeumannomyces graminis var. tritici R3-111a-1.</title>
        <authorList>
            <consortium name="The Broad Institute Genome Sequencing Platform"/>
            <person name="Ma L.-J."/>
            <person name="Dead R."/>
            <person name="Young S.K."/>
            <person name="Zeng Q."/>
            <person name="Gargeya S."/>
            <person name="Fitzgerald M."/>
            <person name="Haas B."/>
            <person name="Abouelleil A."/>
            <person name="Alvarado L."/>
            <person name="Arachchi H.M."/>
            <person name="Berlin A."/>
            <person name="Brown A."/>
            <person name="Chapman S.B."/>
            <person name="Chen Z."/>
            <person name="Dunbar C."/>
            <person name="Freedman E."/>
            <person name="Gearin G."/>
            <person name="Gellesch M."/>
            <person name="Goldberg J."/>
            <person name="Griggs A."/>
            <person name="Gujja S."/>
            <person name="Heiman D."/>
            <person name="Howarth C."/>
            <person name="Larson L."/>
            <person name="Lui A."/>
            <person name="MacDonald P.J.P."/>
            <person name="Mehta T."/>
            <person name="Montmayeur A."/>
            <person name="Murphy C."/>
            <person name="Neiman D."/>
            <person name="Pearson M."/>
            <person name="Priest M."/>
            <person name="Roberts A."/>
            <person name="Saif S."/>
            <person name="Shea T."/>
            <person name="Shenoy N."/>
            <person name="Sisk P."/>
            <person name="Stolte C."/>
            <person name="Sykes S."/>
            <person name="Yandava C."/>
            <person name="Wortman J."/>
            <person name="Nusbaum C."/>
            <person name="Birren B."/>
        </authorList>
    </citation>
    <scope>NUCLEOTIDE SEQUENCE</scope>
    <source>
        <strain evidence="3">R3-111a-1</strain>
    </source>
</reference>
<feature type="compositionally biased region" description="Pro residues" evidence="1">
    <location>
        <begin position="379"/>
        <end position="388"/>
    </location>
</feature>
<dbReference type="EnsemblFungi" id="EJT72863">
    <property type="protein sequence ID" value="EJT72863"/>
    <property type="gene ID" value="GGTG_09715"/>
</dbReference>
<sequence>MPSPHTVFAHPVGAATAPPPALFVSASTPFVGLPPSGPPPSAPPPPIPIPQGAAAALRRPSTPGSRASSRTSNRDDGSPRLSYASPPSGVSAAVSTGGPQTALSAGSRQSAVSANASARASASPDAVAPATRAGPAAPNPSLRTAAAKPYLGLQQQNSQPPYFHAVQLPRTSSLLPPPNLVSSDQNNRHTTSSTSSTTTTAATAASTLPPRSSYQNYQHQHRQQQQQQLHQHQQHQQLHQVLFQNPFNAQPIAPGGSDREELFLLPQQSRSPSQPRPNHSRSSSTNGLGDGFRALNRWSASTSSSRASANFAGRRQSSIDSFGVHTHPAPIPQLSQAQFQQEFQPLGAYGSPPRKLQKQRPSISNGSASGSRVRRLSPSPTPVPPLESLPPIIALPSLEQEVSAGTLASSDPPPAALDDARRSRRDSQLLGNPAHDSGDQSLRPGDGQYHRSHARNSSDATMTMYDRNGSAHERGHSRNRSQANKGSADTTASSKSKERSSKQPSQKAMLSRALEKANTAVQLDNARNFEGARQAYAEACDLLHQVLVRTNGEDDKKKLEAISKTYTTRIEELDDILPDQTQLGKALPSRPPGHGQREELSLYSAVNSDDEAPVRTTTFSHSSSSFRDRDSHPSPGYAPPSGHRRQPSGGAASNASATNSRFGSFSAQGGQPVLLQSAFSQPFRKDSNTLDVTPMRPMDSQYMPPPLSPRRLPPGPQSGGTSPGFPGRSDFSMPTSRLNAPEHPTFTRGHSRGNSHESISWLDPIDESGGSNASSVQSRSSSLGVQRKHFRSTSGDTEAEFDAALDDAIEAAYDEGYDAEVASLRRHPDDGEDVVARAMRKVELAKERVRESEREALELANDREKRLREQLRLEDEADPEDFFEDDNDSEEEERILEEMTRGYAIEEFSFGVQQPQKPAMPRTSDSSEFTARTWHTSTGSNPPTATTVLTTVSENGGLPSVVKVSAPLAPPPTQALPQLPPQRPGSSGVQSSGGNHENKPTDQSVRSRRLSGQNPKQLKIETTQLGKQPSGTIQPVTMGNQLANTPPLPSQQTQPPLPKATGFIAQQRQALSTGAGRTMPFKQAPSPLLPMEQFPPPTPPIPQGVASESEPRSGSPSVAKPPALRKNFSSSSLRSMKGRNVSVTNFDDGSDMSPSTPMSTHFGALSTRLPAVPSMPTPVAAAFKDRLAPGSTGMFLFDADIHGPTSPGSLRSIRVDAPVPLEPCPTDTLLRPFWLMRCLYQTLAHPRGGYISSKLFVPRDVWRVKGVKLKNVEDKVSNCDFLTAALQKLSMVDTIDADAVLEEMQSLEGIFEQVQATLTRRLGNEVGVQSMGALFRDATGGTDGDPGSAVPRSSSVTGKSSFSWRRLRSKNSSAGLANSYAGGGSKKDASPGLFDGVRDISSASASLPMTAHPTSKPPKREVTSLQFTGPNANYMSSLAKLFDAAQVIDQIARQVEDPGLRHADKTQVGLELCTRHAAEFFAFYICRFVLTDLTLLLDKFVKRGSEWVLV</sequence>
<feature type="compositionally biased region" description="Pro residues" evidence="1">
    <location>
        <begin position="35"/>
        <end position="49"/>
    </location>
</feature>
<feature type="compositionally biased region" description="Low complexity" evidence="1">
    <location>
        <begin position="107"/>
        <end position="140"/>
    </location>
</feature>
<dbReference type="PANTHER" id="PTHR37327:SF1">
    <property type="entry name" value="MICROTUBULE INTERACTING AND TRANSPORT DOMAIN-CONTAINING PROTEIN"/>
    <property type="match status" value="1"/>
</dbReference>
<reference evidence="5" key="1">
    <citation type="submission" date="2010-07" db="EMBL/GenBank/DDBJ databases">
        <title>The genome sequence of Gaeumannomyces graminis var. tritici strain R3-111a-1.</title>
        <authorList>
            <consortium name="The Broad Institute Genome Sequencing Platform"/>
            <person name="Ma L.-J."/>
            <person name="Dead R."/>
            <person name="Young S."/>
            <person name="Zeng Q."/>
            <person name="Koehrsen M."/>
            <person name="Alvarado L."/>
            <person name="Berlin A."/>
            <person name="Chapman S.B."/>
            <person name="Chen Z."/>
            <person name="Freedman E."/>
            <person name="Gellesch M."/>
            <person name="Goldberg J."/>
            <person name="Griggs A."/>
            <person name="Gujja S."/>
            <person name="Heilman E.R."/>
            <person name="Heiman D."/>
            <person name="Hepburn T."/>
            <person name="Howarth C."/>
            <person name="Jen D."/>
            <person name="Larson L."/>
            <person name="Mehta T."/>
            <person name="Neiman D."/>
            <person name="Pearson M."/>
            <person name="Roberts A."/>
            <person name="Saif S."/>
            <person name="Shea T."/>
            <person name="Shenoy N."/>
            <person name="Sisk P."/>
            <person name="Stolte C."/>
            <person name="Sykes S."/>
            <person name="Walk T."/>
            <person name="White J."/>
            <person name="Yandava C."/>
            <person name="Haas B."/>
            <person name="Nusbaum C."/>
            <person name="Birren B."/>
        </authorList>
    </citation>
    <scope>NUCLEOTIDE SEQUENCE [LARGE SCALE GENOMIC DNA]</scope>
    <source>
        <strain evidence="5">R3-111a-1</strain>
    </source>
</reference>
<feature type="region of interest" description="Disordered" evidence="1">
    <location>
        <begin position="346"/>
        <end position="390"/>
    </location>
</feature>
<evidence type="ECO:0000313" key="3">
    <source>
        <dbReference type="EMBL" id="EJT72863.1"/>
    </source>
</evidence>
<evidence type="ECO:0000313" key="4">
    <source>
        <dbReference type="EnsemblFungi" id="EJT72863"/>
    </source>
</evidence>
<feature type="compositionally biased region" description="Low complexity" evidence="1">
    <location>
        <begin position="768"/>
        <end position="784"/>
    </location>
</feature>
<feature type="region of interest" description="Disordered" evidence="1">
    <location>
        <begin position="268"/>
        <end position="293"/>
    </location>
</feature>
<dbReference type="Pfam" id="PF04212">
    <property type="entry name" value="MIT"/>
    <property type="match status" value="1"/>
</dbReference>
<feature type="compositionally biased region" description="Low complexity" evidence="1">
    <location>
        <begin position="82"/>
        <end position="95"/>
    </location>
</feature>
<protein>
    <recommendedName>
        <fullName evidence="2">MIT domain-containing protein</fullName>
    </recommendedName>
</protein>
<feature type="compositionally biased region" description="Polar residues" evidence="1">
    <location>
        <begin position="985"/>
        <end position="995"/>
    </location>
</feature>
<feature type="compositionally biased region" description="Pro residues" evidence="1">
    <location>
        <begin position="1093"/>
        <end position="1102"/>
    </location>
</feature>
<feature type="compositionally biased region" description="Polar residues" evidence="1">
    <location>
        <begin position="359"/>
        <end position="370"/>
    </location>
</feature>
<feature type="region of interest" description="Disordered" evidence="1">
    <location>
        <begin position="1077"/>
        <end position="1155"/>
    </location>
</feature>
<dbReference type="STRING" id="644352.J3P880"/>
<dbReference type="GeneID" id="20350173"/>
<feature type="compositionally biased region" description="Low complexity" evidence="1">
    <location>
        <begin position="268"/>
        <end position="284"/>
    </location>
</feature>
<feature type="compositionally biased region" description="Low complexity" evidence="1">
    <location>
        <begin position="190"/>
        <end position="207"/>
    </location>
</feature>
<dbReference type="eggNOG" id="ENOG502S5AI">
    <property type="taxonomic scope" value="Eukaryota"/>
</dbReference>
<keyword evidence="5" id="KW-1185">Reference proteome</keyword>
<feature type="compositionally biased region" description="Polar residues" evidence="1">
    <location>
        <begin position="923"/>
        <end position="954"/>
    </location>
</feature>
<feature type="region of interest" description="Disordered" evidence="1">
    <location>
        <begin position="870"/>
        <end position="890"/>
    </location>
</feature>
<dbReference type="OrthoDB" id="1074at2759"/>
<accession>J3P880</accession>
<feature type="compositionally biased region" description="Pro residues" evidence="1">
    <location>
        <begin position="703"/>
        <end position="716"/>
    </location>
</feature>
<feature type="compositionally biased region" description="Polar residues" evidence="1">
    <location>
        <begin position="480"/>
        <end position="494"/>
    </location>
</feature>
<feature type="compositionally biased region" description="Low complexity" evidence="1">
    <location>
        <begin position="648"/>
        <end position="660"/>
    </location>
</feature>
<feature type="region of interest" description="Disordered" evidence="1">
    <location>
        <begin position="170"/>
        <end position="237"/>
    </location>
</feature>
<feature type="region of interest" description="Disordered" evidence="1">
    <location>
        <begin position="604"/>
        <end position="797"/>
    </location>
</feature>
<feature type="compositionally biased region" description="Polar residues" evidence="1">
    <location>
        <begin position="1141"/>
        <end position="1155"/>
    </location>
</feature>
<proteinExistence type="predicted"/>
<feature type="domain" description="MIT" evidence="2">
    <location>
        <begin position="506"/>
        <end position="583"/>
    </location>
</feature>
<feature type="region of interest" description="Disordered" evidence="1">
    <location>
        <begin position="909"/>
        <end position="1058"/>
    </location>
</feature>
<dbReference type="InterPro" id="IPR036181">
    <property type="entry name" value="MIT_dom_sf"/>
</dbReference>
<evidence type="ECO:0000256" key="1">
    <source>
        <dbReference type="SAM" id="MobiDB-lite"/>
    </source>
</evidence>
<feature type="compositionally biased region" description="Polar residues" evidence="1">
    <location>
        <begin position="97"/>
        <end position="106"/>
    </location>
</feature>
<reference evidence="3" key="2">
    <citation type="submission" date="2010-07" db="EMBL/GenBank/DDBJ databases">
        <authorList>
            <consortium name="The Broad Institute Genome Sequencing Platform"/>
            <consortium name="Broad Institute Genome Sequencing Center for Infectious Disease"/>
            <person name="Ma L.-J."/>
            <person name="Dead R."/>
            <person name="Young S."/>
            <person name="Zeng Q."/>
            <person name="Koehrsen M."/>
            <person name="Alvarado L."/>
            <person name="Berlin A."/>
            <person name="Chapman S.B."/>
            <person name="Chen Z."/>
            <person name="Freedman E."/>
            <person name="Gellesch M."/>
            <person name="Goldberg J."/>
            <person name="Griggs A."/>
            <person name="Gujja S."/>
            <person name="Heilman E.R."/>
            <person name="Heiman D."/>
            <person name="Hepburn T."/>
            <person name="Howarth C."/>
            <person name="Jen D."/>
            <person name="Larson L."/>
            <person name="Mehta T."/>
            <person name="Neiman D."/>
            <person name="Pearson M."/>
            <person name="Roberts A."/>
            <person name="Saif S."/>
            <person name="Shea T."/>
            <person name="Shenoy N."/>
            <person name="Sisk P."/>
            <person name="Stolte C."/>
            <person name="Sykes S."/>
            <person name="Walk T."/>
            <person name="White J."/>
            <person name="Yandava C."/>
            <person name="Haas B."/>
            <person name="Nusbaum C."/>
            <person name="Birren B."/>
        </authorList>
    </citation>
    <scope>NUCLEOTIDE SEQUENCE</scope>
    <source>
        <strain evidence="3">R3-111a-1</strain>
    </source>
</reference>
<dbReference type="CDD" id="cd02656">
    <property type="entry name" value="MIT"/>
    <property type="match status" value="1"/>
</dbReference>
<dbReference type="RefSeq" id="XP_009225837.1">
    <property type="nucleotide sequence ID" value="XM_009227573.1"/>
</dbReference>
<dbReference type="InterPro" id="IPR007330">
    <property type="entry name" value="MIT_dom"/>
</dbReference>
<feature type="compositionally biased region" description="Polar residues" evidence="1">
    <location>
        <begin position="1351"/>
        <end position="1363"/>
    </location>
</feature>
<dbReference type="SMART" id="SM00745">
    <property type="entry name" value="MIT"/>
    <property type="match status" value="1"/>
</dbReference>
<feature type="compositionally biased region" description="Basic and acidic residues" evidence="1">
    <location>
        <begin position="418"/>
        <end position="427"/>
    </location>
</feature>
<dbReference type="Gene3D" id="1.20.58.80">
    <property type="entry name" value="Phosphotransferase system, lactose/cellobiose-type IIA subunit"/>
    <property type="match status" value="1"/>
</dbReference>
<organism evidence="3">
    <name type="scientific">Gaeumannomyces tritici (strain R3-111a-1)</name>
    <name type="common">Wheat and barley take-all root rot fungus</name>
    <name type="synonym">Gaeumannomyces graminis var. tritici</name>
    <dbReference type="NCBI Taxonomy" id="644352"/>
    <lineage>
        <taxon>Eukaryota</taxon>
        <taxon>Fungi</taxon>
        <taxon>Dikarya</taxon>
        <taxon>Ascomycota</taxon>
        <taxon>Pezizomycotina</taxon>
        <taxon>Sordariomycetes</taxon>
        <taxon>Sordariomycetidae</taxon>
        <taxon>Magnaporthales</taxon>
        <taxon>Magnaporthaceae</taxon>
        <taxon>Gaeumannomyces</taxon>
    </lineage>
</organism>
<dbReference type="EMBL" id="GL385399">
    <property type="protein sequence ID" value="EJT72863.1"/>
    <property type="molecule type" value="Genomic_DNA"/>
</dbReference>
<feature type="region of interest" description="Disordered" evidence="1">
    <location>
        <begin position="26"/>
        <end position="143"/>
    </location>
</feature>
<reference evidence="4" key="4">
    <citation type="journal article" date="2015" name="G3 (Bethesda)">
        <title>Genome sequences of three phytopathogenic species of the Magnaporthaceae family of fungi.</title>
        <authorList>
            <person name="Okagaki L.H."/>
            <person name="Nunes C.C."/>
            <person name="Sailsbery J."/>
            <person name="Clay B."/>
            <person name="Brown D."/>
            <person name="John T."/>
            <person name="Oh Y."/>
            <person name="Young N."/>
            <person name="Fitzgerald M."/>
            <person name="Haas B.J."/>
            <person name="Zeng Q."/>
            <person name="Young S."/>
            <person name="Adiconis X."/>
            <person name="Fan L."/>
            <person name="Levin J.Z."/>
            <person name="Mitchell T.K."/>
            <person name="Okubara P.A."/>
            <person name="Farman M.L."/>
            <person name="Kohn L.M."/>
            <person name="Birren B."/>
            <person name="Ma L.-J."/>
            <person name="Dean R.A."/>
        </authorList>
    </citation>
    <scope>NUCLEOTIDE SEQUENCE</scope>
    <source>
        <strain evidence="4">R3-111a-1</strain>
    </source>
</reference>
<feature type="compositionally biased region" description="Polar residues" evidence="1">
    <location>
        <begin position="1010"/>
        <end position="1044"/>
    </location>
</feature>
<feature type="region of interest" description="Disordered" evidence="1">
    <location>
        <begin position="1337"/>
        <end position="1366"/>
    </location>
</feature>
<gene>
    <name evidence="4" type="primary">20350173</name>
    <name evidence="3" type="ORF">GGTG_09715</name>
</gene>
<dbReference type="HOGENOM" id="CLU_001575_0_1_1"/>
<name>J3P880_GAET3</name>
<reference evidence="4" key="5">
    <citation type="submission" date="2018-04" db="UniProtKB">
        <authorList>
            <consortium name="EnsemblFungi"/>
        </authorList>
    </citation>
    <scope>IDENTIFICATION</scope>
    <source>
        <strain evidence="4">R3-111a-1</strain>
    </source>
</reference>
<dbReference type="PANTHER" id="PTHR37327">
    <property type="entry name" value="CHROMOSOME 1, WHOLE GENOME SHOTGUN SEQUENCE"/>
    <property type="match status" value="1"/>
</dbReference>
<dbReference type="Proteomes" id="UP000006039">
    <property type="component" value="Unassembled WGS sequence"/>
</dbReference>
<feature type="region of interest" description="Disordered" evidence="1">
    <location>
        <begin position="403"/>
        <end position="513"/>
    </location>
</feature>
<feature type="compositionally biased region" description="Acidic residues" evidence="1">
    <location>
        <begin position="875"/>
        <end position="890"/>
    </location>
</feature>
<evidence type="ECO:0000259" key="2">
    <source>
        <dbReference type="SMART" id="SM00745"/>
    </source>
</evidence>
<feature type="compositionally biased region" description="Polar residues" evidence="1">
    <location>
        <begin position="62"/>
        <end position="71"/>
    </location>
</feature>
<feature type="compositionally biased region" description="Pro residues" evidence="1">
    <location>
        <begin position="968"/>
        <end position="983"/>
    </location>
</feature>
<feature type="compositionally biased region" description="Low complexity" evidence="1">
    <location>
        <begin position="223"/>
        <end position="237"/>
    </location>
</feature>
<evidence type="ECO:0000313" key="5">
    <source>
        <dbReference type="Proteomes" id="UP000006039"/>
    </source>
</evidence>
<dbReference type="SUPFAM" id="SSF116846">
    <property type="entry name" value="MIT domain"/>
    <property type="match status" value="1"/>
</dbReference>
<dbReference type="VEuPathDB" id="FungiDB:GGTG_09715"/>